<dbReference type="AlphaFoldDB" id="A0A1S7LHD6"/>
<evidence type="ECO:0008006" key="3">
    <source>
        <dbReference type="Google" id="ProtNLM"/>
    </source>
</evidence>
<feature type="transmembrane region" description="Helical" evidence="1">
    <location>
        <begin position="109"/>
        <end position="129"/>
    </location>
</feature>
<feature type="transmembrane region" description="Helical" evidence="1">
    <location>
        <begin position="34"/>
        <end position="55"/>
    </location>
</feature>
<sequence>MFGLEAAEVGIITLIVLLNALIGVLAYLKGRRLLWYVLASLTISPLPVVLALAVVGRKSQIERKCPACGEMGSIEVFICKQCHHELPDLTDEEQLAISKESLHSQGSIWLHRGLTITILAGTIYALSWIGSIGGIQPN</sequence>
<protein>
    <recommendedName>
        <fullName evidence="3">Zinc ribbon domain-containing protein</fullName>
    </recommendedName>
</protein>
<keyword evidence="1" id="KW-1133">Transmembrane helix</keyword>
<accession>A0A1S7LHD6</accession>
<dbReference type="EMBL" id="LO017727">
    <property type="protein sequence ID" value="CRH06372.1"/>
    <property type="molecule type" value="Genomic_DNA"/>
</dbReference>
<keyword evidence="1" id="KW-0472">Membrane</keyword>
<organism evidence="2">
    <name type="scientific">Magnetococcus massalia (strain MO-1)</name>
    <dbReference type="NCBI Taxonomy" id="451514"/>
    <lineage>
        <taxon>Bacteria</taxon>
        <taxon>Pseudomonadati</taxon>
        <taxon>Pseudomonadota</taxon>
        <taxon>Magnetococcia</taxon>
        <taxon>Magnetococcales</taxon>
        <taxon>Magnetococcaceae</taxon>
        <taxon>Magnetococcus</taxon>
    </lineage>
</organism>
<feature type="transmembrane region" description="Helical" evidence="1">
    <location>
        <begin position="7"/>
        <end position="28"/>
    </location>
</feature>
<evidence type="ECO:0000313" key="2">
    <source>
        <dbReference type="EMBL" id="CRH06372.1"/>
    </source>
</evidence>
<gene>
    <name evidence="2" type="ORF">MAGMO_2207</name>
</gene>
<keyword evidence="1" id="KW-0812">Transmembrane</keyword>
<proteinExistence type="predicted"/>
<reference evidence="2" key="1">
    <citation type="submission" date="2015-04" db="EMBL/GenBank/DDBJ databases">
        <authorList>
            <person name="Syromyatnikov M.Y."/>
            <person name="Popov V.N."/>
        </authorList>
    </citation>
    <scope>NUCLEOTIDE SEQUENCE</scope>
    <source>
        <strain evidence="2">MO-1</strain>
    </source>
</reference>
<evidence type="ECO:0000256" key="1">
    <source>
        <dbReference type="SAM" id="Phobius"/>
    </source>
</evidence>
<name>A0A1S7LHD6_MAGMO</name>